<evidence type="ECO:0000313" key="2">
    <source>
        <dbReference type="Proteomes" id="UP000001055"/>
    </source>
</evidence>
<dbReference type="AlphaFoldDB" id="Q0UZQ2"/>
<dbReference type="Proteomes" id="UP000001055">
    <property type="component" value="Unassembled WGS sequence"/>
</dbReference>
<proteinExistence type="predicted"/>
<accession>Q0UZQ2</accession>
<evidence type="ECO:0000313" key="1">
    <source>
        <dbReference type="EMBL" id="EAT89493.1"/>
    </source>
</evidence>
<reference evidence="2" key="1">
    <citation type="journal article" date="2007" name="Plant Cell">
        <title>Dothideomycete-plant interactions illuminated by genome sequencing and EST analysis of the wheat pathogen Stagonospora nodorum.</title>
        <authorList>
            <person name="Hane J.K."/>
            <person name="Lowe R.G."/>
            <person name="Solomon P.S."/>
            <person name="Tan K.C."/>
            <person name="Schoch C.L."/>
            <person name="Spatafora J.W."/>
            <person name="Crous P.W."/>
            <person name="Kodira C."/>
            <person name="Birren B.W."/>
            <person name="Galagan J.E."/>
            <person name="Torriani S.F."/>
            <person name="McDonald B.A."/>
            <person name="Oliver R.P."/>
        </authorList>
    </citation>
    <scope>NUCLEOTIDE SEQUENCE [LARGE SCALE GENOMIC DNA]</scope>
    <source>
        <strain evidence="2">SN15 / ATCC MYA-4574 / FGSC 10173</strain>
    </source>
</reference>
<sequence>MGLKLHALCGNRPLATVYAQAKVADSNGEGGETPYYAILGRKANSNTRHGPRLIDGIMYCSTTNSRQRLLGFRGEVSEGVQELPNRKTSSTKRQG</sequence>
<protein>
    <submittedName>
        <fullName evidence="1">Uncharacterized protein</fullName>
    </submittedName>
</protein>
<dbReference type="GeneID" id="5970023"/>
<dbReference type="KEGG" id="pno:SNOG_02762"/>
<dbReference type="EMBL" id="CH445328">
    <property type="protein sequence ID" value="EAT89493.1"/>
    <property type="molecule type" value="Genomic_DNA"/>
</dbReference>
<organism evidence="1 2">
    <name type="scientific">Phaeosphaeria nodorum (strain SN15 / ATCC MYA-4574 / FGSC 10173)</name>
    <name type="common">Glume blotch fungus</name>
    <name type="synonym">Parastagonospora nodorum</name>
    <dbReference type="NCBI Taxonomy" id="321614"/>
    <lineage>
        <taxon>Eukaryota</taxon>
        <taxon>Fungi</taxon>
        <taxon>Dikarya</taxon>
        <taxon>Ascomycota</taxon>
        <taxon>Pezizomycotina</taxon>
        <taxon>Dothideomycetes</taxon>
        <taxon>Pleosporomycetidae</taxon>
        <taxon>Pleosporales</taxon>
        <taxon>Pleosporineae</taxon>
        <taxon>Phaeosphaeriaceae</taxon>
        <taxon>Parastagonospora</taxon>
    </lineage>
</organism>
<gene>
    <name evidence="1" type="ORF">SNOG_02762</name>
</gene>
<dbReference type="InParanoid" id="Q0UZQ2"/>
<name>Q0UZQ2_PHANO</name>
<dbReference type="VEuPathDB" id="FungiDB:JI435_027620"/>
<dbReference type="RefSeq" id="XP_001793359.1">
    <property type="nucleotide sequence ID" value="XM_001793307.1"/>
</dbReference>